<dbReference type="KEGG" id="tpsc:RBB77_14910"/>
<protein>
    <submittedName>
        <fullName evidence="3">Malonate decarboxylase holo-ACP synthase</fullName>
    </submittedName>
</protein>
<evidence type="ECO:0000259" key="2">
    <source>
        <dbReference type="Pfam" id="PF20866"/>
    </source>
</evidence>
<evidence type="ECO:0000259" key="1">
    <source>
        <dbReference type="Pfam" id="PF10620"/>
    </source>
</evidence>
<dbReference type="Pfam" id="PF20866">
    <property type="entry name" value="MdcG_N"/>
    <property type="match status" value="1"/>
</dbReference>
<dbReference type="NCBIfam" id="NF002332">
    <property type="entry name" value="PRK01293.1"/>
    <property type="match status" value="1"/>
</dbReference>
<feature type="domain" description="Phosphoribosyl-dephospho-CoA transferase MdcG N-terminal" evidence="2">
    <location>
        <begin position="11"/>
        <end position="83"/>
    </location>
</feature>
<dbReference type="EMBL" id="CP132942">
    <property type="protein sequence ID" value="XCB31733.1"/>
    <property type="molecule type" value="Genomic_DNA"/>
</dbReference>
<organism evidence="3">
    <name type="scientific">Tunturiibacter psychrotolerans</name>
    <dbReference type="NCBI Taxonomy" id="3069686"/>
    <lineage>
        <taxon>Bacteria</taxon>
        <taxon>Pseudomonadati</taxon>
        <taxon>Acidobacteriota</taxon>
        <taxon>Terriglobia</taxon>
        <taxon>Terriglobales</taxon>
        <taxon>Acidobacteriaceae</taxon>
        <taxon>Tunturiibacter</taxon>
    </lineage>
</organism>
<feature type="domain" description="Phosphoribosyl-dephospho-CoA transferase MdcG C-terminal" evidence="1">
    <location>
        <begin position="95"/>
        <end position="206"/>
    </location>
</feature>
<dbReference type="InterPro" id="IPR048903">
    <property type="entry name" value="MdcG_N"/>
</dbReference>
<reference evidence="3" key="2">
    <citation type="journal article" date="2024" name="Environ. Microbiol.">
        <title>Genome analysis and description of Tunturibacter gen. nov. expands the diversity of Terriglobia in tundra soils.</title>
        <authorList>
            <person name="Messyasz A."/>
            <person name="Mannisto M.K."/>
            <person name="Kerkhof L.J."/>
            <person name="Haggblom M.M."/>
        </authorList>
    </citation>
    <scope>NUCLEOTIDE SEQUENCE</scope>
    <source>
        <strain evidence="3">X5P6</strain>
    </source>
</reference>
<accession>A0AAU7ZM34</accession>
<dbReference type="AlphaFoldDB" id="A0AAU7ZM34"/>
<gene>
    <name evidence="3" type="ORF">RBB77_14910</name>
</gene>
<dbReference type="RefSeq" id="WP_353062577.1">
    <property type="nucleotide sequence ID" value="NZ_CP132942.1"/>
</dbReference>
<sequence length="217" mass="23904">MRRSMVCALHVHDLILLGTNSTIKSAEGEPACRYLNPKQRPWVVVRRGRISDGLIPVGVRGAQRHERCAGFTSLSEVLEIRPPDQLRLMLAEDSRRVLQAFRTLSHLESHLVGLDMNWGPGGSVGYELASGIPAVRADSDLDFILFAPGKLEITEAQDLWRMISSAPGKVDALVETPFCGFSLEEFATTSPRKILLRTSDGRILGSNPWNLSNGEDS</sequence>
<evidence type="ECO:0000313" key="3">
    <source>
        <dbReference type="EMBL" id="XCB31733.1"/>
    </source>
</evidence>
<name>A0AAU7ZM34_9BACT</name>
<dbReference type="InterPro" id="IPR049180">
    <property type="entry name" value="MdcG_C"/>
</dbReference>
<reference evidence="3" key="1">
    <citation type="submission" date="2023-08" db="EMBL/GenBank/DDBJ databases">
        <authorList>
            <person name="Messyasz A."/>
            <person name="Mannisto M.K."/>
            <person name="Kerkhof L.J."/>
            <person name="Haggblom M."/>
        </authorList>
    </citation>
    <scope>NUCLEOTIDE SEQUENCE</scope>
    <source>
        <strain evidence="3">X5P6</strain>
    </source>
</reference>
<dbReference type="Pfam" id="PF10620">
    <property type="entry name" value="MdcG"/>
    <property type="match status" value="1"/>
</dbReference>
<proteinExistence type="predicted"/>